<dbReference type="Proteomes" id="UP001228690">
    <property type="component" value="Chromosome"/>
</dbReference>
<evidence type="ECO:0000313" key="2">
    <source>
        <dbReference type="EMBL" id="WGK69474.1"/>
    </source>
</evidence>
<evidence type="ECO:0000313" key="3">
    <source>
        <dbReference type="Proteomes" id="UP001228690"/>
    </source>
</evidence>
<accession>A0ABY8MKZ2</accession>
<name>A0ABY8MKZ2_9SPIO</name>
<protein>
    <submittedName>
        <fullName evidence="2">Uncharacterized protein</fullName>
    </submittedName>
</protein>
<dbReference type="EMBL" id="CP123443">
    <property type="protein sequence ID" value="WGK69474.1"/>
    <property type="molecule type" value="Genomic_DNA"/>
</dbReference>
<feature type="transmembrane region" description="Helical" evidence="1">
    <location>
        <begin position="43"/>
        <end position="61"/>
    </location>
</feature>
<keyword evidence="1" id="KW-1133">Transmembrane helix</keyword>
<organism evidence="2 3">
    <name type="scientific">Candidatus Haliotispira prima</name>
    <dbReference type="NCBI Taxonomy" id="3034016"/>
    <lineage>
        <taxon>Bacteria</taxon>
        <taxon>Pseudomonadati</taxon>
        <taxon>Spirochaetota</taxon>
        <taxon>Spirochaetia</taxon>
        <taxon>Spirochaetales</taxon>
        <taxon>Spirochaetaceae</taxon>
        <taxon>Candidatus Haliotispira</taxon>
    </lineage>
</organism>
<keyword evidence="3" id="KW-1185">Reference proteome</keyword>
<gene>
    <name evidence="2" type="ORF">P0082_01040</name>
</gene>
<sequence length="78" mass="8723">MSLFARILRKKGLITTLLALIVTFPTNIYAVLAFCYGWPLAELQLALGLGLNIVGWIFYTMPSKLEITGKLFGLKMED</sequence>
<evidence type="ECO:0000256" key="1">
    <source>
        <dbReference type="SAM" id="Phobius"/>
    </source>
</evidence>
<dbReference type="RefSeq" id="WP_326927657.1">
    <property type="nucleotide sequence ID" value="NZ_CP123443.1"/>
</dbReference>
<proteinExistence type="predicted"/>
<keyword evidence="1" id="KW-0472">Membrane</keyword>
<keyword evidence="1" id="KW-0812">Transmembrane</keyword>
<reference evidence="2 3" key="1">
    <citation type="submission" date="2023-04" db="EMBL/GenBank/DDBJ databases">
        <title>Spirochaete genome identified in red abalone sample constitutes a novel genus.</title>
        <authorList>
            <person name="Sharma S.P."/>
            <person name="Purcell C.M."/>
            <person name="Hyde J.R."/>
            <person name="Severin A.J."/>
        </authorList>
    </citation>
    <scope>NUCLEOTIDE SEQUENCE [LARGE SCALE GENOMIC DNA]</scope>
    <source>
        <strain evidence="2 3">SP-2023</strain>
    </source>
</reference>